<dbReference type="RefSeq" id="WP_094076253.1">
    <property type="nucleotide sequence ID" value="NZ_NBYO01000001.1"/>
</dbReference>
<evidence type="ECO:0000313" key="9">
    <source>
        <dbReference type="EMBL" id="OXT02297.1"/>
    </source>
</evidence>
<keyword evidence="3" id="KW-0547">Nucleotide-binding</keyword>
<dbReference type="PROSITE" id="PS50893">
    <property type="entry name" value="ABC_TRANSPORTER_2"/>
    <property type="match status" value="1"/>
</dbReference>
<keyword evidence="7" id="KW-0472">Membrane</keyword>
<dbReference type="GO" id="GO:0022857">
    <property type="term" value="F:transmembrane transporter activity"/>
    <property type="evidence" value="ECO:0007669"/>
    <property type="project" value="InterPro"/>
</dbReference>
<dbReference type="GO" id="GO:0017004">
    <property type="term" value="P:cytochrome complex assembly"/>
    <property type="evidence" value="ECO:0007669"/>
    <property type="project" value="UniProtKB-KW"/>
</dbReference>
<dbReference type="PANTHER" id="PTHR43499:SF1">
    <property type="entry name" value="ABC TRANSPORTER I FAMILY MEMBER 1"/>
    <property type="match status" value="1"/>
</dbReference>
<dbReference type="Gene3D" id="3.40.50.300">
    <property type="entry name" value="P-loop containing nucleotide triphosphate hydrolases"/>
    <property type="match status" value="1"/>
</dbReference>
<keyword evidence="2" id="KW-0813">Transport</keyword>
<evidence type="ECO:0000256" key="3">
    <source>
        <dbReference type="ARBA" id="ARBA00022741"/>
    </source>
</evidence>
<evidence type="ECO:0000256" key="4">
    <source>
        <dbReference type="ARBA" id="ARBA00022748"/>
    </source>
</evidence>
<keyword evidence="5 9" id="KW-0067">ATP-binding</keyword>
<dbReference type="Pfam" id="PF00005">
    <property type="entry name" value="ABC_tran"/>
    <property type="match status" value="1"/>
</dbReference>
<dbReference type="InterPro" id="IPR027417">
    <property type="entry name" value="P-loop_NTPase"/>
</dbReference>
<evidence type="ECO:0000259" key="8">
    <source>
        <dbReference type="PROSITE" id="PS50893"/>
    </source>
</evidence>
<evidence type="ECO:0000313" key="10">
    <source>
        <dbReference type="Proteomes" id="UP000215405"/>
    </source>
</evidence>
<feature type="domain" description="ABC transporter" evidence="8">
    <location>
        <begin position="3"/>
        <end position="212"/>
    </location>
</feature>
<dbReference type="PANTHER" id="PTHR43499">
    <property type="entry name" value="ABC TRANSPORTER I FAMILY MEMBER 1"/>
    <property type="match status" value="1"/>
</dbReference>
<dbReference type="NCBIfam" id="TIGR01189">
    <property type="entry name" value="ccmA"/>
    <property type="match status" value="1"/>
</dbReference>
<evidence type="ECO:0000256" key="1">
    <source>
        <dbReference type="ARBA" id="ARBA00005417"/>
    </source>
</evidence>
<dbReference type="AlphaFoldDB" id="A0A231V2D8"/>
<dbReference type="SUPFAM" id="SSF52540">
    <property type="entry name" value="P-loop containing nucleoside triphosphate hydrolases"/>
    <property type="match status" value="1"/>
</dbReference>
<dbReference type="Proteomes" id="UP000215405">
    <property type="component" value="Unassembled WGS sequence"/>
</dbReference>
<accession>A0A231V2D8</accession>
<name>A0A231V2D8_9HYPH</name>
<dbReference type="OrthoDB" id="9800654at2"/>
<comment type="caution">
    <text evidence="9">The sequence shown here is derived from an EMBL/GenBank/DDBJ whole genome shotgun (WGS) entry which is preliminary data.</text>
</comment>
<dbReference type="GO" id="GO:0016887">
    <property type="term" value="F:ATP hydrolysis activity"/>
    <property type="evidence" value="ECO:0007669"/>
    <property type="project" value="InterPro"/>
</dbReference>
<dbReference type="InterPro" id="IPR017871">
    <property type="entry name" value="ABC_transporter-like_CS"/>
</dbReference>
<keyword evidence="10" id="KW-1185">Reference proteome</keyword>
<evidence type="ECO:0000256" key="2">
    <source>
        <dbReference type="ARBA" id="ARBA00022448"/>
    </source>
</evidence>
<sequence length="213" mass="22680">MRLVLDGLSGARGGQTLFSPISLSLEAGDALLVTGPNGSGKSTLLRIIAGLLAPASGQARLEDADNAFPDLASACHFLGDGNALKAGQTVRQNLEFWANYQGRSGRSIAEALDMIELPTIADLPTEALSKGMRRRVAIARLLVSDLPVWLMDEPTSGLDSASVERVERLIVDHRAKGGIVIVASHHDLRIEGALSLDLYHRHLGRTSLQDNSA</sequence>
<dbReference type="SMART" id="SM00382">
    <property type="entry name" value="AAA"/>
    <property type="match status" value="1"/>
</dbReference>
<evidence type="ECO:0000256" key="7">
    <source>
        <dbReference type="ARBA" id="ARBA00023136"/>
    </source>
</evidence>
<reference evidence="10" key="1">
    <citation type="journal article" date="2017" name="Int. J. Syst. Evol. Microbiol.">
        <title>Notoacmeibacter marinus gen. nov., sp. nov., isolated from the gut of a limpet and proposal of Notoacmeibacteraceae fam. nov. in the order Rhizobiales of the class Alphaproteobacteria.</title>
        <authorList>
            <person name="Huang Z."/>
            <person name="Guo F."/>
            <person name="Lai Q."/>
        </authorList>
    </citation>
    <scope>NUCLEOTIDE SEQUENCE [LARGE SCALE GENOMIC DNA]</scope>
    <source>
        <strain evidence="10">XMTR2A4</strain>
    </source>
</reference>
<gene>
    <name evidence="9" type="ORF">B7H23_05165</name>
</gene>
<keyword evidence="6" id="KW-1278">Translocase</keyword>
<organism evidence="9 10">
    <name type="scientific">Notoacmeibacter marinus</name>
    <dbReference type="NCBI Taxonomy" id="1876515"/>
    <lineage>
        <taxon>Bacteria</taxon>
        <taxon>Pseudomonadati</taxon>
        <taxon>Pseudomonadota</taxon>
        <taxon>Alphaproteobacteria</taxon>
        <taxon>Hyphomicrobiales</taxon>
        <taxon>Notoacmeibacteraceae</taxon>
        <taxon>Notoacmeibacter</taxon>
    </lineage>
</organism>
<dbReference type="PROSITE" id="PS00211">
    <property type="entry name" value="ABC_TRANSPORTER_1"/>
    <property type="match status" value="1"/>
</dbReference>
<dbReference type="InterPro" id="IPR005895">
    <property type="entry name" value="ABC_transptr_haem_export_CcmA"/>
</dbReference>
<dbReference type="InterPro" id="IPR003439">
    <property type="entry name" value="ABC_transporter-like_ATP-bd"/>
</dbReference>
<comment type="similarity">
    <text evidence="1">Belongs to the ABC transporter superfamily.</text>
</comment>
<protein>
    <submittedName>
        <fullName evidence="9">Heme ABC exporter ATP-binding protein CcmA</fullName>
    </submittedName>
</protein>
<dbReference type="InterPro" id="IPR003593">
    <property type="entry name" value="AAA+_ATPase"/>
</dbReference>
<dbReference type="EMBL" id="NBYO01000001">
    <property type="protein sequence ID" value="OXT02297.1"/>
    <property type="molecule type" value="Genomic_DNA"/>
</dbReference>
<proteinExistence type="inferred from homology"/>
<dbReference type="GO" id="GO:0005524">
    <property type="term" value="F:ATP binding"/>
    <property type="evidence" value="ECO:0007669"/>
    <property type="project" value="UniProtKB-KW"/>
</dbReference>
<keyword evidence="4" id="KW-0201">Cytochrome c-type biogenesis</keyword>
<evidence type="ECO:0000256" key="6">
    <source>
        <dbReference type="ARBA" id="ARBA00022967"/>
    </source>
</evidence>
<evidence type="ECO:0000256" key="5">
    <source>
        <dbReference type="ARBA" id="ARBA00022840"/>
    </source>
</evidence>